<keyword evidence="5" id="KW-1003">Cell membrane</keyword>
<dbReference type="InterPro" id="IPR052902">
    <property type="entry name" value="ABC-2_transporter"/>
</dbReference>
<evidence type="ECO:0000313" key="7">
    <source>
        <dbReference type="EMBL" id="APM39128.1"/>
    </source>
</evidence>
<dbReference type="PANTHER" id="PTHR43027">
    <property type="entry name" value="DOXORUBICIN RESISTANCE ABC TRANSPORTER PERMEASE PROTEIN DRRC-RELATED"/>
    <property type="match status" value="1"/>
</dbReference>
<keyword evidence="5" id="KW-0813">Transport</keyword>
<comment type="similarity">
    <text evidence="5">Belongs to the ABC-2 integral membrane protein family.</text>
</comment>
<feature type="transmembrane region" description="Helical" evidence="5">
    <location>
        <begin position="95"/>
        <end position="121"/>
    </location>
</feature>
<organism evidence="7 8">
    <name type="scientific">Clostridium kluyveri</name>
    <dbReference type="NCBI Taxonomy" id="1534"/>
    <lineage>
        <taxon>Bacteria</taxon>
        <taxon>Bacillati</taxon>
        <taxon>Bacillota</taxon>
        <taxon>Clostridia</taxon>
        <taxon>Eubacteriales</taxon>
        <taxon>Clostridiaceae</taxon>
        <taxon>Clostridium</taxon>
    </lineage>
</organism>
<accession>A0A1L5F7Y5</accession>
<dbReference type="RefSeq" id="WP_073538764.1">
    <property type="nucleotide sequence ID" value="NZ_CP018335.1"/>
</dbReference>
<comment type="subcellular location">
    <subcellularLocation>
        <location evidence="5">Cell membrane</location>
        <topology evidence="5">Multi-pass membrane protein</topology>
    </subcellularLocation>
    <subcellularLocation>
        <location evidence="1">Membrane</location>
        <topology evidence="1">Multi-pass membrane protein</topology>
    </subcellularLocation>
</comment>
<gene>
    <name evidence="7" type="ORF">BS101_10410</name>
</gene>
<dbReference type="AlphaFoldDB" id="A0A1L5F7Y5"/>
<feature type="transmembrane region" description="Helical" evidence="5">
    <location>
        <begin position="21"/>
        <end position="41"/>
    </location>
</feature>
<sequence length="247" mass="28315">MYRFLQIFKRDFLNLLFNPMWIFYAAVFPFLMVLILGFLTSGNYGRIITSYDYYGISIMIYIVFNTSTIASNSFMEERIKRPNMRIIYSPIPKDYIYISKIAATFTFSSIFHILIIILLNITLKVNFGGENVGLIVLILMLFEIFASALGVLFCCIFKSENTANQVLSIVINISAILGGLFFRLDGFGNTVEKISYASPVKWIVTDIFKVIYDRDFSCCLPTVIILILLSAIAIFLCGKFYRTEDYI</sequence>
<dbReference type="EMBL" id="CP018335">
    <property type="protein sequence ID" value="APM39128.1"/>
    <property type="molecule type" value="Genomic_DNA"/>
</dbReference>
<keyword evidence="2 5" id="KW-0812">Transmembrane</keyword>
<evidence type="ECO:0000256" key="1">
    <source>
        <dbReference type="ARBA" id="ARBA00004141"/>
    </source>
</evidence>
<evidence type="ECO:0000313" key="8">
    <source>
        <dbReference type="Proteomes" id="UP000184604"/>
    </source>
</evidence>
<proteinExistence type="inferred from homology"/>
<dbReference type="GO" id="GO:0140359">
    <property type="term" value="F:ABC-type transporter activity"/>
    <property type="evidence" value="ECO:0007669"/>
    <property type="project" value="InterPro"/>
</dbReference>
<dbReference type="GO" id="GO:0005886">
    <property type="term" value="C:plasma membrane"/>
    <property type="evidence" value="ECO:0007669"/>
    <property type="project" value="UniProtKB-SubCell"/>
</dbReference>
<evidence type="ECO:0000256" key="3">
    <source>
        <dbReference type="ARBA" id="ARBA00022989"/>
    </source>
</evidence>
<protein>
    <recommendedName>
        <fullName evidence="5">Transport permease protein</fullName>
    </recommendedName>
</protein>
<dbReference type="Proteomes" id="UP000184604">
    <property type="component" value="Chromosome"/>
</dbReference>
<evidence type="ECO:0000256" key="4">
    <source>
        <dbReference type="ARBA" id="ARBA00023136"/>
    </source>
</evidence>
<dbReference type="Pfam" id="PF01061">
    <property type="entry name" value="ABC2_membrane"/>
    <property type="match status" value="1"/>
</dbReference>
<evidence type="ECO:0000256" key="2">
    <source>
        <dbReference type="ARBA" id="ARBA00022692"/>
    </source>
</evidence>
<dbReference type="InterPro" id="IPR013525">
    <property type="entry name" value="ABC2_TM"/>
</dbReference>
<name>A0A1L5F7Y5_CLOKL</name>
<reference evidence="7 8" key="1">
    <citation type="submission" date="2016-12" db="EMBL/GenBank/DDBJ databases">
        <title>Complete genome sequence of Clostridium kluyveri JZZ isolated from the pit mud of a Chinese flavor liquor-making factory.</title>
        <authorList>
            <person name="Wang Y."/>
        </authorList>
    </citation>
    <scope>NUCLEOTIDE SEQUENCE [LARGE SCALE GENOMIC DNA]</scope>
    <source>
        <strain evidence="7 8">JZZ</strain>
    </source>
</reference>
<feature type="transmembrane region" description="Helical" evidence="5">
    <location>
        <begin position="220"/>
        <end position="241"/>
    </location>
</feature>
<evidence type="ECO:0000259" key="6">
    <source>
        <dbReference type="PROSITE" id="PS51012"/>
    </source>
</evidence>
<dbReference type="PANTHER" id="PTHR43027:SF1">
    <property type="entry name" value="DOXORUBICIN RESISTANCE ABC TRANSPORTER PERMEASE PROTEIN DRRC-RELATED"/>
    <property type="match status" value="1"/>
</dbReference>
<keyword evidence="4 5" id="KW-0472">Membrane</keyword>
<feature type="domain" description="ABC transmembrane type-2" evidence="6">
    <location>
        <begin position="20"/>
        <end position="244"/>
    </location>
</feature>
<dbReference type="OrthoDB" id="2589236at2"/>
<dbReference type="InterPro" id="IPR047817">
    <property type="entry name" value="ABC2_TM_bact-type"/>
</dbReference>
<feature type="transmembrane region" description="Helical" evidence="5">
    <location>
        <begin position="166"/>
        <end position="184"/>
    </location>
</feature>
<dbReference type="PROSITE" id="PS51012">
    <property type="entry name" value="ABC_TM2"/>
    <property type="match status" value="1"/>
</dbReference>
<evidence type="ECO:0000256" key="5">
    <source>
        <dbReference type="RuleBase" id="RU361157"/>
    </source>
</evidence>
<keyword evidence="3 5" id="KW-1133">Transmembrane helix</keyword>
<feature type="transmembrane region" description="Helical" evidence="5">
    <location>
        <begin position="53"/>
        <end position="74"/>
    </location>
</feature>
<feature type="transmembrane region" description="Helical" evidence="5">
    <location>
        <begin position="133"/>
        <end position="154"/>
    </location>
</feature>